<keyword evidence="2" id="KW-0378">Hydrolase</keyword>
<dbReference type="PANTHER" id="PTHR43798:SF5">
    <property type="entry name" value="MONOACYLGLYCEROL LIPASE ABHD6"/>
    <property type="match status" value="1"/>
</dbReference>
<evidence type="ECO:0000313" key="2">
    <source>
        <dbReference type="EMBL" id="GHH67795.1"/>
    </source>
</evidence>
<dbReference type="GO" id="GO:0047372">
    <property type="term" value="F:monoacylglycerol lipase activity"/>
    <property type="evidence" value="ECO:0007669"/>
    <property type="project" value="TreeGrafter"/>
</dbReference>
<dbReference type="EMBL" id="BNAS01000001">
    <property type="protein sequence ID" value="GHH67795.1"/>
    <property type="molecule type" value="Genomic_DNA"/>
</dbReference>
<dbReference type="PANTHER" id="PTHR43798">
    <property type="entry name" value="MONOACYLGLYCEROL LIPASE"/>
    <property type="match status" value="1"/>
</dbReference>
<organism evidence="2 3">
    <name type="scientific">Promicromonospora soli</name>
    <dbReference type="NCBI Taxonomy" id="2035533"/>
    <lineage>
        <taxon>Bacteria</taxon>
        <taxon>Bacillati</taxon>
        <taxon>Actinomycetota</taxon>
        <taxon>Actinomycetes</taxon>
        <taxon>Micrococcales</taxon>
        <taxon>Promicromonosporaceae</taxon>
        <taxon>Promicromonospora</taxon>
    </lineage>
</organism>
<gene>
    <name evidence="2" type="ORF">GCM10017772_10090</name>
</gene>
<dbReference type="GO" id="GO:0016020">
    <property type="term" value="C:membrane"/>
    <property type="evidence" value="ECO:0007669"/>
    <property type="project" value="TreeGrafter"/>
</dbReference>
<proteinExistence type="predicted"/>
<feature type="domain" description="AB hydrolase-1" evidence="1">
    <location>
        <begin position="11"/>
        <end position="127"/>
    </location>
</feature>
<comment type="caution">
    <text evidence="2">The sequence shown here is derived from an EMBL/GenBank/DDBJ whole genome shotgun (WGS) entry which is preliminary data.</text>
</comment>
<reference evidence="2" key="1">
    <citation type="journal article" date="2014" name="Int. J. Syst. Evol. Microbiol.">
        <title>Complete genome sequence of Corynebacterium casei LMG S-19264T (=DSM 44701T), isolated from a smear-ripened cheese.</title>
        <authorList>
            <consortium name="US DOE Joint Genome Institute (JGI-PGF)"/>
            <person name="Walter F."/>
            <person name="Albersmeier A."/>
            <person name="Kalinowski J."/>
            <person name="Ruckert C."/>
        </authorList>
    </citation>
    <scope>NUCLEOTIDE SEQUENCE</scope>
    <source>
        <strain evidence="2">CGMCC 4.7398</strain>
    </source>
</reference>
<dbReference type="Proteomes" id="UP000627369">
    <property type="component" value="Unassembled WGS sequence"/>
</dbReference>
<evidence type="ECO:0000259" key="1">
    <source>
        <dbReference type="Pfam" id="PF00561"/>
    </source>
</evidence>
<keyword evidence="3" id="KW-1185">Reference proteome</keyword>
<reference evidence="2" key="2">
    <citation type="submission" date="2020-09" db="EMBL/GenBank/DDBJ databases">
        <authorList>
            <person name="Sun Q."/>
            <person name="Zhou Y."/>
        </authorList>
    </citation>
    <scope>NUCLEOTIDE SEQUENCE</scope>
    <source>
        <strain evidence="2">CGMCC 4.7398</strain>
    </source>
</reference>
<protein>
    <submittedName>
        <fullName evidence="2">Alpha/beta hydrolase</fullName>
    </submittedName>
</protein>
<dbReference type="AlphaFoldDB" id="A0A919FL24"/>
<dbReference type="InterPro" id="IPR029058">
    <property type="entry name" value="AB_hydrolase_fold"/>
</dbReference>
<dbReference type="Pfam" id="PF00561">
    <property type="entry name" value="Abhydrolase_1"/>
    <property type="match status" value="1"/>
</dbReference>
<dbReference type="InterPro" id="IPR050266">
    <property type="entry name" value="AB_hydrolase_sf"/>
</dbReference>
<accession>A0A919FL24</accession>
<dbReference type="InterPro" id="IPR000073">
    <property type="entry name" value="AB_hydrolase_1"/>
</dbReference>
<evidence type="ECO:0000313" key="3">
    <source>
        <dbReference type="Proteomes" id="UP000627369"/>
    </source>
</evidence>
<name>A0A919FL24_9MICO</name>
<dbReference type="Gene3D" id="3.40.50.1820">
    <property type="entry name" value="alpha/beta hydrolase"/>
    <property type="match status" value="1"/>
</dbReference>
<dbReference type="GO" id="GO:0046464">
    <property type="term" value="P:acylglycerol catabolic process"/>
    <property type="evidence" value="ECO:0007669"/>
    <property type="project" value="TreeGrafter"/>
</dbReference>
<sequence length="224" mass="23916">MLVGMAADVETVLFLPGLGAGVGFWDAQLSALPDGFVGLSPDIPGLDQAATPGAFTFAGAARALRDLLDEHGVERAHVCGLSLGAMTATQLALDFPERVASLVLSGSQVRPHPALMLIQRQIIRLLPESTAVGMSMTKAQWLGALRVVADLNFRERLASIQAPTLVLCGSRDFASIAPARELAATIPHAELRIVPRVGHPWNQQEPELFSRTIAEFYARLSTDS</sequence>
<dbReference type="SUPFAM" id="SSF53474">
    <property type="entry name" value="alpha/beta-Hydrolases"/>
    <property type="match status" value="1"/>
</dbReference>